<evidence type="ECO:0000256" key="1">
    <source>
        <dbReference type="ARBA" id="ARBA00001947"/>
    </source>
</evidence>
<dbReference type="InterPro" id="IPR053138">
    <property type="entry name" value="N-alpha-Ac-DABA_deacetylase"/>
</dbReference>
<dbReference type="InterPro" id="IPR055438">
    <property type="entry name" value="AstE_AspA_cat"/>
</dbReference>
<keyword evidence="4" id="KW-0862">Zinc</keyword>
<feature type="compositionally biased region" description="Polar residues" evidence="5">
    <location>
        <begin position="89"/>
        <end position="108"/>
    </location>
</feature>
<sequence length="475" mass="50816">MGLSWLFVVPLFANDLEQETQAAQLPTIVSEATPSEAPVKPAEHVDLKDVVQEPQDSAVADTSSAEESPSMEPSPPPESAVIEHEQNTDDQPVTESITSQEPVATQTPADIEEPVGPLAAQPLVMLGSEVAPGTSARLSWTPNVSFMGIAAPTPVLVVHGAKPGPRVCLTAAIHGDELNGIEVVRHVLYSIDPAELSGTVIGVPIVNLQGFRRSSRYLPDRRDLNRYFPGNPKGSSAARIANSFFSSVVQSCDMLIDLHTGSFHRTNLPQIRANLRDPAVEALTRKMGSIVVVHSAGRPGCLRRAASEAGVPAVTIEAGQPLELQKQAVTHGIKSVETLLDTLGMLDRRPFWELKAEPVFYQSKWVRATAGGILFSDVSLGDRVKAGALLGVITDPITNSRQDILAPVAGRIIGMALNQVMYPGFAAYHIGLHSSVEELKSEPVEASDTVDEDGDSSLPEELVPAETDERLLEDS</sequence>
<dbReference type="RefSeq" id="WP_015820576.1">
    <property type="nucleotide sequence ID" value="NC_012997.1"/>
</dbReference>
<evidence type="ECO:0000256" key="4">
    <source>
        <dbReference type="ARBA" id="ARBA00022833"/>
    </source>
</evidence>
<dbReference type="AlphaFoldDB" id="C5BR15"/>
<dbReference type="HOGENOM" id="CLU_035605_2_0_6"/>
<dbReference type="EC" id="3.-.-.-" evidence="7"/>
<dbReference type="CDD" id="cd06251">
    <property type="entry name" value="M14_ASTE_ASPA-like"/>
    <property type="match status" value="1"/>
</dbReference>
<dbReference type="KEGG" id="ttu:TERTU_1092"/>
<evidence type="ECO:0000256" key="5">
    <source>
        <dbReference type="SAM" id="MobiDB-lite"/>
    </source>
</evidence>
<dbReference type="OrthoDB" id="9782876at2"/>
<dbReference type="eggNOG" id="COG3608">
    <property type="taxonomic scope" value="Bacteria"/>
</dbReference>
<keyword evidence="3 7" id="KW-0378">Hydrolase</keyword>
<dbReference type="GO" id="GO:0046872">
    <property type="term" value="F:metal ion binding"/>
    <property type="evidence" value="ECO:0007669"/>
    <property type="project" value="UniProtKB-KW"/>
</dbReference>
<dbReference type="PANTHER" id="PTHR37326">
    <property type="entry name" value="BLL3975 PROTEIN"/>
    <property type="match status" value="1"/>
</dbReference>
<organism evidence="7 8">
    <name type="scientific">Teredinibacter turnerae (strain ATCC 39867 / T7901)</name>
    <dbReference type="NCBI Taxonomy" id="377629"/>
    <lineage>
        <taxon>Bacteria</taxon>
        <taxon>Pseudomonadati</taxon>
        <taxon>Pseudomonadota</taxon>
        <taxon>Gammaproteobacteria</taxon>
        <taxon>Cellvibrionales</taxon>
        <taxon>Cellvibrionaceae</taxon>
        <taxon>Teredinibacter</taxon>
    </lineage>
</organism>
<dbReference type="Gene3D" id="3.40.630.10">
    <property type="entry name" value="Zn peptidases"/>
    <property type="match status" value="1"/>
</dbReference>
<evidence type="ECO:0000259" key="6">
    <source>
        <dbReference type="Pfam" id="PF24827"/>
    </source>
</evidence>
<dbReference type="SUPFAM" id="SSF53187">
    <property type="entry name" value="Zn-dependent exopeptidases"/>
    <property type="match status" value="1"/>
</dbReference>
<dbReference type="STRING" id="377629.TERTU_1092"/>
<evidence type="ECO:0000256" key="3">
    <source>
        <dbReference type="ARBA" id="ARBA00022801"/>
    </source>
</evidence>
<feature type="region of interest" description="Disordered" evidence="5">
    <location>
        <begin position="25"/>
        <end position="108"/>
    </location>
</feature>
<dbReference type="EMBL" id="CP001614">
    <property type="protein sequence ID" value="ACR14462.1"/>
    <property type="molecule type" value="Genomic_DNA"/>
</dbReference>
<keyword evidence="8" id="KW-1185">Reference proteome</keyword>
<evidence type="ECO:0000313" key="7">
    <source>
        <dbReference type="EMBL" id="ACR14462.1"/>
    </source>
</evidence>
<feature type="region of interest" description="Disordered" evidence="5">
    <location>
        <begin position="440"/>
        <end position="475"/>
    </location>
</feature>
<keyword evidence="2" id="KW-0479">Metal-binding</keyword>
<dbReference type="Pfam" id="PF24827">
    <property type="entry name" value="AstE_AspA_cat"/>
    <property type="match status" value="1"/>
</dbReference>
<evidence type="ECO:0000256" key="2">
    <source>
        <dbReference type="ARBA" id="ARBA00022723"/>
    </source>
</evidence>
<evidence type="ECO:0000313" key="8">
    <source>
        <dbReference type="Proteomes" id="UP000009080"/>
    </source>
</evidence>
<gene>
    <name evidence="7" type="ordered locus">TERTU_1092</name>
</gene>
<comment type="cofactor">
    <cofactor evidence="1">
        <name>Zn(2+)</name>
        <dbReference type="ChEBI" id="CHEBI:29105"/>
    </cofactor>
</comment>
<protein>
    <submittedName>
        <fullName evidence="7">Succinylglutamate desuccinylase / Aspartoacylase family protein</fullName>
        <ecNumber evidence="7">3.-.-.-</ecNumber>
    </submittedName>
</protein>
<dbReference type="PANTHER" id="PTHR37326:SF2">
    <property type="entry name" value="SUCCINYLGLUTAMATE DESUCCINYLASE_ASPARTOACYLASE FAMILY PROTEIN"/>
    <property type="match status" value="1"/>
</dbReference>
<name>C5BR15_TERTT</name>
<proteinExistence type="predicted"/>
<feature type="compositionally biased region" description="Basic and acidic residues" evidence="5">
    <location>
        <begin position="41"/>
        <end position="51"/>
    </location>
</feature>
<accession>C5BR15</accession>
<dbReference type="GO" id="GO:0016788">
    <property type="term" value="F:hydrolase activity, acting on ester bonds"/>
    <property type="evidence" value="ECO:0007669"/>
    <property type="project" value="InterPro"/>
</dbReference>
<dbReference type="Proteomes" id="UP000009080">
    <property type="component" value="Chromosome"/>
</dbReference>
<reference evidence="7 8" key="1">
    <citation type="journal article" date="2009" name="PLoS ONE">
        <title>The complete genome of Teredinibacter turnerae T7901: an intracellular endosymbiont of marine wood-boring bivalves (shipworms).</title>
        <authorList>
            <person name="Yang J.C."/>
            <person name="Madupu R."/>
            <person name="Durkin A.S."/>
            <person name="Ekborg N.A."/>
            <person name="Pedamallu C.S."/>
            <person name="Hostetler J.B."/>
            <person name="Radune D."/>
            <person name="Toms B.S."/>
            <person name="Henrissat B."/>
            <person name="Coutinho P.M."/>
            <person name="Schwarz S."/>
            <person name="Field L."/>
            <person name="Trindade-Silva A.E."/>
            <person name="Soares C.A.G."/>
            <person name="Elshahawi S."/>
            <person name="Hanora A."/>
            <person name="Schmidt E.W."/>
            <person name="Haygood M.G."/>
            <person name="Posfai J."/>
            <person name="Benner J."/>
            <person name="Madinger C."/>
            <person name="Nove J."/>
            <person name="Anton B."/>
            <person name="Chaudhary K."/>
            <person name="Foster J."/>
            <person name="Holman A."/>
            <person name="Kumar S."/>
            <person name="Lessard P.A."/>
            <person name="Luyten Y.A."/>
            <person name="Slatko B."/>
            <person name="Wood N."/>
            <person name="Wu B."/>
            <person name="Teplitski M."/>
            <person name="Mougous J.D."/>
            <person name="Ward N."/>
            <person name="Eisen J.A."/>
            <person name="Badger J.H."/>
            <person name="Distel D.L."/>
        </authorList>
    </citation>
    <scope>NUCLEOTIDE SEQUENCE [LARGE SCALE GENOMIC DNA]</scope>
    <source>
        <strain evidence="8">ATCC 39867 / T7901</strain>
    </source>
</reference>
<feature type="domain" description="Succinylglutamate desuccinylase/Aspartoacylase catalytic" evidence="6">
    <location>
        <begin position="163"/>
        <end position="342"/>
    </location>
</feature>